<keyword evidence="3" id="KW-0479">Metal-binding</keyword>
<feature type="binding site" evidence="3">
    <location>
        <position position="99"/>
    </location>
    <ligand>
        <name>Zn(2+)</name>
        <dbReference type="ChEBI" id="CHEBI:29105"/>
        <label>1</label>
    </ligand>
</feature>
<feature type="binding site" evidence="3">
    <location>
        <position position="99"/>
    </location>
    <ligand>
        <name>Zn(2+)</name>
        <dbReference type="ChEBI" id="CHEBI:29105"/>
        <label>2</label>
    </ligand>
</feature>
<dbReference type="PANTHER" id="PTHR32494:SF5">
    <property type="entry name" value="ALLANTOATE AMIDOHYDROLASE"/>
    <property type="match status" value="1"/>
</dbReference>
<dbReference type="PIRSF" id="PIRSF001235">
    <property type="entry name" value="Amidase_carbamoylase"/>
    <property type="match status" value="1"/>
</dbReference>
<evidence type="ECO:0000313" key="6">
    <source>
        <dbReference type="Proteomes" id="UP000640052"/>
    </source>
</evidence>
<dbReference type="SUPFAM" id="SSF53187">
    <property type="entry name" value="Zn-dependent exopeptidases"/>
    <property type="match status" value="1"/>
</dbReference>
<proteinExistence type="inferred from homology"/>
<dbReference type="CDD" id="cd03884">
    <property type="entry name" value="M20_bAS"/>
    <property type="match status" value="1"/>
</dbReference>
<dbReference type="Pfam" id="PF01546">
    <property type="entry name" value="Peptidase_M20"/>
    <property type="match status" value="1"/>
</dbReference>
<organism evidence="5 6">
    <name type="scientific">Acrocarpospora phusangensis</name>
    <dbReference type="NCBI Taxonomy" id="1070424"/>
    <lineage>
        <taxon>Bacteria</taxon>
        <taxon>Bacillati</taxon>
        <taxon>Actinomycetota</taxon>
        <taxon>Actinomycetes</taxon>
        <taxon>Streptosporangiales</taxon>
        <taxon>Streptosporangiaceae</taxon>
        <taxon>Acrocarpospora</taxon>
    </lineage>
</organism>
<protein>
    <submittedName>
        <fullName evidence="5">Zn-dependent hydrolase</fullName>
    </submittedName>
</protein>
<accession>A0A919QGT5</accession>
<dbReference type="InterPro" id="IPR036264">
    <property type="entry name" value="Bact_exopeptidase_dim_dom"/>
</dbReference>
<gene>
    <name evidence="5" type="ORF">Aph01nite_59640</name>
</gene>
<sequence length="419" mass="43470">MTISRTRPLTVDATRLLDGFERLRAVGATEAGGVSRPAFSSADLRARELVAGFMRRAGLSVTVDEAANLIGTAPARDPRLPALVLGSHLDTVPDGGAYDGACGVIAAVEVARTLRDHDRLLDRPLRVVAFSNEEGIPGAPAMFGSRAVAGRLDPAELDLALPSGARLAELLDAAGGDSAHVERARWTPGSVDSYFELHIEQGPVLDAGGPRIGVVEGISGRLTVEVTVRGRADHGGTTPMHARRDALVAAAQVVLAVRRLAGCHGPVRVATTGDCAVAPGAWNVVPGEATLTVDLRDLSAAAVERGLRRLIGDCAEIARTTGTRIEVTPLQHVPPTPCDPAQQRVIEDVADGLGLPRVTLPSGAGHDAQWIAGLAPTGMIFIPSRGGVSHSPREWTEPGDLVNGANTLLGCALVKGANP</sequence>
<reference evidence="5" key="1">
    <citation type="submission" date="2021-01" db="EMBL/GenBank/DDBJ databases">
        <title>Whole genome shotgun sequence of Acrocarpospora phusangensis NBRC 108782.</title>
        <authorList>
            <person name="Komaki H."/>
            <person name="Tamura T."/>
        </authorList>
    </citation>
    <scope>NUCLEOTIDE SEQUENCE</scope>
    <source>
        <strain evidence="5">NBRC 108782</strain>
    </source>
</reference>
<dbReference type="AlphaFoldDB" id="A0A919QGT5"/>
<keyword evidence="2 5" id="KW-0378">Hydrolase</keyword>
<comment type="caution">
    <text evidence="5">The sequence shown here is derived from an EMBL/GenBank/DDBJ whole genome shotgun (WGS) entry which is preliminary data.</text>
</comment>
<dbReference type="InterPro" id="IPR002933">
    <property type="entry name" value="Peptidase_M20"/>
</dbReference>
<feature type="binding site" evidence="3">
    <location>
        <position position="88"/>
    </location>
    <ligand>
        <name>Zn(2+)</name>
        <dbReference type="ChEBI" id="CHEBI:29105"/>
        <label>1</label>
    </ligand>
</feature>
<evidence type="ECO:0000256" key="2">
    <source>
        <dbReference type="ARBA" id="ARBA00022801"/>
    </source>
</evidence>
<dbReference type="InterPro" id="IPR011650">
    <property type="entry name" value="Peptidase_M20_dimer"/>
</dbReference>
<feature type="domain" description="Peptidase M20 dimerisation" evidence="4">
    <location>
        <begin position="219"/>
        <end position="311"/>
    </location>
</feature>
<dbReference type="NCBIfam" id="NF006771">
    <property type="entry name" value="PRK09290.1-5"/>
    <property type="match status" value="1"/>
</dbReference>
<keyword evidence="3" id="KW-0862">Zinc</keyword>
<comment type="similarity">
    <text evidence="1">Belongs to the peptidase M20 family.</text>
</comment>
<feature type="binding site" evidence="3">
    <location>
        <position position="390"/>
    </location>
    <ligand>
        <name>Zn(2+)</name>
        <dbReference type="ChEBI" id="CHEBI:29105"/>
        <label>2</label>
    </ligand>
</feature>
<dbReference type="SUPFAM" id="SSF55031">
    <property type="entry name" value="Bacterial exopeptidase dimerisation domain"/>
    <property type="match status" value="1"/>
</dbReference>
<dbReference type="GO" id="GO:0046872">
    <property type="term" value="F:metal ion binding"/>
    <property type="evidence" value="ECO:0007669"/>
    <property type="project" value="UniProtKB-KW"/>
</dbReference>
<dbReference type="EMBL" id="BOOA01000060">
    <property type="protein sequence ID" value="GIH27654.1"/>
    <property type="molecule type" value="Genomic_DNA"/>
</dbReference>
<evidence type="ECO:0000256" key="1">
    <source>
        <dbReference type="ARBA" id="ARBA00006153"/>
    </source>
</evidence>
<dbReference type="RefSeq" id="WP_204044300.1">
    <property type="nucleotide sequence ID" value="NZ_BOOA01000060.1"/>
</dbReference>
<evidence type="ECO:0000256" key="3">
    <source>
        <dbReference type="PIRSR" id="PIRSR001235-1"/>
    </source>
</evidence>
<comment type="cofactor">
    <cofactor evidence="3">
        <name>Zn(2+)</name>
        <dbReference type="ChEBI" id="CHEBI:29105"/>
    </cofactor>
    <text evidence="3">Binds 2 Zn(2+) ions per subunit.</text>
</comment>
<keyword evidence="6" id="KW-1185">Reference proteome</keyword>
<feature type="binding site" evidence="3">
    <location>
        <position position="134"/>
    </location>
    <ligand>
        <name>Zn(2+)</name>
        <dbReference type="ChEBI" id="CHEBI:29105"/>
        <label>2</label>
    </ligand>
</feature>
<dbReference type="Proteomes" id="UP000640052">
    <property type="component" value="Unassembled WGS sequence"/>
</dbReference>
<feature type="binding site" evidence="3">
    <location>
        <position position="198"/>
    </location>
    <ligand>
        <name>Zn(2+)</name>
        <dbReference type="ChEBI" id="CHEBI:29105"/>
        <label>1</label>
    </ligand>
</feature>
<dbReference type="Gene3D" id="3.40.630.10">
    <property type="entry name" value="Zn peptidases"/>
    <property type="match status" value="1"/>
</dbReference>
<dbReference type="Gene3D" id="3.30.70.360">
    <property type="match status" value="1"/>
</dbReference>
<evidence type="ECO:0000313" key="5">
    <source>
        <dbReference type="EMBL" id="GIH27654.1"/>
    </source>
</evidence>
<dbReference type="PANTHER" id="PTHR32494">
    <property type="entry name" value="ALLANTOATE DEIMINASE-RELATED"/>
    <property type="match status" value="1"/>
</dbReference>
<dbReference type="InterPro" id="IPR010158">
    <property type="entry name" value="Amidase_Cbmase"/>
</dbReference>
<dbReference type="NCBIfam" id="TIGR01879">
    <property type="entry name" value="hydantase"/>
    <property type="match status" value="1"/>
</dbReference>
<name>A0A919QGT5_9ACTN</name>
<evidence type="ECO:0000259" key="4">
    <source>
        <dbReference type="Pfam" id="PF07687"/>
    </source>
</evidence>
<dbReference type="GO" id="GO:0016813">
    <property type="term" value="F:hydrolase activity, acting on carbon-nitrogen (but not peptide) bonds, in linear amidines"/>
    <property type="evidence" value="ECO:0007669"/>
    <property type="project" value="InterPro"/>
</dbReference>
<dbReference type="Pfam" id="PF07687">
    <property type="entry name" value="M20_dimer"/>
    <property type="match status" value="1"/>
</dbReference>